<name>A0A7J7NGG9_9MAGN</name>
<comment type="caution">
    <text evidence="1">The sequence shown here is derived from an EMBL/GenBank/DDBJ whole genome shotgun (WGS) entry which is preliminary data.</text>
</comment>
<accession>A0A7J7NGG9</accession>
<dbReference type="EMBL" id="JACGCM010000816">
    <property type="protein sequence ID" value="KAF6165968.1"/>
    <property type="molecule type" value="Genomic_DNA"/>
</dbReference>
<organism evidence="1 2">
    <name type="scientific">Kingdonia uniflora</name>
    <dbReference type="NCBI Taxonomy" id="39325"/>
    <lineage>
        <taxon>Eukaryota</taxon>
        <taxon>Viridiplantae</taxon>
        <taxon>Streptophyta</taxon>
        <taxon>Embryophyta</taxon>
        <taxon>Tracheophyta</taxon>
        <taxon>Spermatophyta</taxon>
        <taxon>Magnoliopsida</taxon>
        <taxon>Ranunculales</taxon>
        <taxon>Circaeasteraceae</taxon>
        <taxon>Kingdonia</taxon>
    </lineage>
</organism>
<proteinExistence type="predicted"/>
<evidence type="ECO:0000313" key="2">
    <source>
        <dbReference type="Proteomes" id="UP000541444"/>
    </source>
</evidence>
<evidence type="ECO:0000313" key="1">
    <source>
        <dbReference type="EMBL" id="KAF6165968.1"/>
    </source>
</evidence>
<reference evidence="1 2" key="1">
    <citation type="journal article" date="2020" name="IScience">
        <title>Genome Sequencing of the Endangered Kingdonia uniflora (Circaeasteraceae, Ranunculales) Reveals Potential Mechanisms of Evolutionary Specialization.</title>
        <authorList>
            <person name="Sun Y."/>
            <person name="Deng T."/>
            <person name="Zhang A."/>
            <person name="Moore M.J."/>
            <person name="Landis J.B."/>
            <person name="Lin N."/>
            <person name="Zhang H."/>
            <person name="Zhang X."/>
            <person name="Huang J."/>
            <person name="Zhang X."/>
            <person name="Sun H."/>
            <person name="Wang H."/>
        </authorList>
    </citation>
    <scope>NUCLEOTIDE SEQUENCE [LARGE SCALE GENOMIC DNA]</scope>
    <source>
        <strain evidence="1">TB1705</strain>
        <tissue evidence="1">Leaf</tissue>
    </source>
</reference>
<protein>
    <submittedName>
        <fullName evidence="1">Uncharacterized protein</fullName>
    </submittedName>
</protein>
<keyword evidence="2" id="KW-1185">Reference proteome</keyword>
<dbReference type="AlphaFoldDB" id="A0A7J7NGG9"/>
<gene>
    <name evidence="1" type="ORF">GIB67_012865</name>
</gene>
<sequence length="149" mass="16961">MLKEAKGKLTEFVLPDKLKCEASNAYEREMTAVLSLFVSEFKRLKVESKTVYGKLVANGVQCEIRLIRSEYGKNWCSYKKGSIWLKQQTICNVLEWVIPLGDAGEKLYEAIGDLKLDSLVMGSRGLETDPKLEFFYDSRVMDDVVHLAL</sequence>
<dbReference type="Proteomes" id="UP000541444">
    <property type="component" value="Unassembled WGS sequence"/>
</dbReference>